<evidence type="ECO:0000256" key="1">
    <source>
        <dbReference type="ARBA" id="ARBA00004127"/>
    </source>
</evidence>
<feature type="transmembrane region" description="Helical" evidence="5">
    <location>
        <begin position="471"/>
        <end position="492"/>
    </location>
</feature>
<dbReference type="AlphaFoldDB" id="A0A011N5W8"/>
<dbReference type="GO" id="GO:0008137">
    <property type="term" value="F:NADH dehydrogenase (ubiquinone) activity"/>
    <property type="evidence" value="ECO:0007669"/>
    <property type="project" value="InterPro"/>
</dbReference>
<keyword evidence="5" id="KW-0520">NAD</keyword>
<keyword evidence="5" id="KW-0813">Transport</keyword>
<reference evidence="8 9" key="1">
    <citation type="submission" date="2014-02" db="EMBL/GenBank/DDBJ databases">
        <title>Expanding our view of genomic diversity in Candidatus Accumulibacter clades.</title>
        <authorList>
            <person name="Skennerton C.T."/>
            <person name="Barr J.J."/>
            <person name="Slater F.R."/>
            <person name="Bond P.L."/>
            <person name="Tyson G.W."/>
        </authorList>
    </citation>
    <scope>NUCLEOTIDE SEQUENCE [LARGE SCALE GENOMIC DNA]</scope>
    <source>
        <strain evidence="9">BA-92</strain>
    </source>
</reference>
<evidence type="ECO:0000256" key="6">
    <source>
        <dbReference type="RuleBase" id="RU000320"/>
    </source>
</evidence>
<keyword evidence="5" id="KW-1278">Translocase</keyword>
<name>A0A011N5W8_9PROT</name>
<keyword evidence="4 5" id="KW-0472">Membrane</keyword>
<dbReference type="GO" id="GO:0005886">
    <property type="term" value="C:plasma membrane"/>
    <property type="evidence" value="ECO:0007669"/>
    <property type="project" value="UniProtKB-SubCell"/>
</dbReference>
<comment type="subcellular location">
    <subcellularLocation>
        <location evidence="5">Cell membrane</location>
        <topology evidence="5">Multi-pass membrane protein</topology>
    </subcellularLocation>
    <subcellularLocation>
        <location evidence="1">Endomembrane system</location>
        <topology evidence="1">Multi-pass membrane protein</topology>
    </subcellularLocation>
    <subcellularLocation>
        <location evidence="6">Membrane</location>
        <topology evidence="6">Multi-pass membrane protein</topology>
    </subcellularLocation>
</comment>
<keyword evidence="5" id="KW-1003">Cell membrane</keyword>
<evidence type="ECO:0000259" key="7">
    <source>
        <dbReference type="Pfam" id="PF00361"/>
    </source>
</evidence>
<evidence type="ECO:0000256" key="3">
    <source>
        <dbReference type="ARBA" id="ARBA00022989"/>
    </source>
</evidence>
<feature type="transmembrane region" description="Helical" evidence="5">
    <location>
        <begin position="247"/>
        <end position="268"/>
    </location>
</feature>
<dbReference type="EC" id="7.1.1.-" evidence="5"/>
<dbReference type="InterPro" id="IPR001750">
    <property type="entry name" value="ND/Mrp_TM"/>
</dbReference>
<organism evidence="8 9">
    <name type="scientific">Candidatus Accumulibacter appositus</name>
    <dbReference type="NCBI Taxonomy" id="1454003"/>
    <lineage>
        <taxon>Bacteria</taxon>
        <taxon>Pseudomonadati</taxon>
        <taxon>Pseudomonadota</taxon>
        <taxon>Betaproteobacteria</taxon>
        <taxon>Candidatus Accumulibacter</taxon>
    </lineage>
</organism>
<evidence type="ECO:0000313" key="9">
    <source>
        <dbReference type="Proteomes" id="UP000021816"/>
    </source>
</evidence>
<dbReference type="GO" id="GO:0042773">
    <property type="term" value="P:ATP synthesis coupled electron transport"/>
    <property type="evidence" value="ECO:0007669"/>
    <property type="project" value="InterPro"/>
</dbReference>
<dbReference type="PRINTS" id="PR01434">
    <property type="entry name" value="NADHDHGNASE5"/>
</dbReference>
<feature type="transmembrane region" description="Helical" evidence="5">
    <location>
        <begin position="168"/>
        <end position="190"/>
    </location>
</feature>
<feature type="transmembrane region" description="Helical" evidence="5">
    <location>
        <begin position="419"/>
        <end position="439"/>
    </location>
</feature>
<feature type="transmembrane region" description="Helical" evidence="5">
    <location>
        <begin position="137"/>
        <end position="156"/>
    </location>
</feature>
<dbReference type="NCBIfam" id="NF004442">
    <property type="entry name" value="PRK05777.1-5"/>
    <property type="match status" value="1"/>
</dbReference>
<keyword evidence="3 5" id="KW-1133">Transmembrane helix</keyword>
<evidence type="ECO:0000256" key="4">
    <source>
        <dbReference type="ARBA" id="ARBA00023136"/>
    </source>
</evidence>
<feature type="domain" description="NADH:quinone oxidoreductase/Mrp antiporter transmembrane" evidence="7">
    <location>
        <begin position="131"/>
        <end position="431"/>
    </location>
</feature>
<feature type="transmembrane region" description="Helical" evidence="5">
    <location>
        <begin position="280"/>
        <end position="299"/>
    </location>
</feature>
<sequence length="495" mass="54059">MTLAEMQFQIPDLRLASAEIFMLLMACVILIVDLVVKERKRTVIFVATQLTLVGAAVITFAISSGDIAYTFSNMYVSDLMGDLLKLLVYLTVIIVLFYSRDYILEREQMARSEYYVLALFATLGMMVMISANHFLTVYIGLELLSLSLYALVAMNRDSVPATEAAMKYFVLGALASGLLLYGMSMIYGATGTLEITAVAERLYMGQANKSILVFGLVFLVSGIAFKLGVVPFHMWIPDVYHGAPTAVALFIASAPKLAAFAIVVRMLVNGLIVLAQDWQTMLILLAVLSMAVGNIAAIAQTNLKRMLAYSAISHMGFMLLGLVTGIVDGDARFALNAYSSSMFYVITYVLTSAGTFGMILLLARGGLESDQIDDFKGLNKRSPWFAAVMMMMMFSMAGIPFFVGFFAKFSVLQAVVAAGYLWLAVVAVLFSLVGCFYYLRIVKIMYFDPPTNTAQIEAPLDMKILMSANGLAVALLGIFPQALMSVCAFALLRSL</sequence>
<feature type="transmembrane region" description="Helical" evidence="5">
    <location>
        <begin position="20"/>
        <end position="36"/>
    </location>
</feature>
<accession>A0A011N5W8</accession>
<dbReference type="GO" id="GO:0048038">
    <property type="term" value="F:quinone binding"/>
    <property type="evidence" value="ECO:0007669"/>
    <property type="project" value="UniProtKB-KW"/>
</dbReference>
<comment type="catalytic activity">
    <reaction evidence="5">
        <text>a quinone + NADH + 5 H(+)(in) = a quinol + NAD(+) + 4 H(+)(out)</text>
        <dbReference type="Rhea" id="RHEA:57888"/>
        <dbReference type="ChEBI" id="CHEBI:15378"/>
        <dbReference type="ChEBI" id="CHEBI:24646"/>
        <dbReference type="ChEBI" id="CHEBI:57540"/>
        <dbReference type="ChEBI" id="CHEBI:57945"/>
        <dbReference type="ChEBI" id="CHEBI:132124"/>
    </reaction>
</comment>
<feature type="transmembrane region" description="Helical" evidence="5">
    <location>
        <begin position="210"/>
        <end position="235"/>
    </location>
</feature>
<feature type="transmembrane region" description="Helical" evidence="5">
    <location>
        <begin position="83"/>
        <end position="102"/>
    </location>
</feature>
<keyword evidence="8" id="KW-0560">Oxidoreductase</keyword>
<dbReference type="EMBL" id="JEMX01000087">
    <property type="protein sequence ID" value="EXI77963.1"/>
    <property type="molecule type" value="Genomic_DNA"/>
</dbReference>
<comment type="similarity">
    <text evidence="5">Belongs to the complex I subunit 2 family.</text>
</comment>
<protein>
    <recommendedName>
        <fullName evidence="5">NADH-quinone oxidoreductase subunit N</fullName>
        <ecNumber evidence="5">7.1.1.-</ecNumber>
    </recommendedName>
    <alternativeName>
        <fullName evidence="5">NADH dehydrogenase I subunit N</fullName>
    </alternativeName>
    <alternativeName>
        <fullName evidence="5">NDH-1 subunit N</fullName>
    </alternativeName>
</protein>
<comment type="caution">
    <text evidence="8">The sequence shown here is derived from an EMBL/GenBank/DDBJ whole genome shotgun (WGS) entry which is preliminary data.</text>
</comment>
<feature type="transmembrane region" description="Helical" evidence="5">
    <location>
        <begin position="342"/>
        <end position="363"/>
    </location>
</feature>
<feature type="transmembrane region" description="Helical" evidence="5">
    <location>
        <begin position="384"/>
        <end position="407"/>
    </location>
</feature>
<dbReference type="STRING" id="1454003.AW10_03450"/>
<keyword evidence="5" id="KW-0874">Quinone</keyword>
<keyword evidence="5" id="KW-0830">Ubiquinone</keyword>
<evidence type="ECO:0000313" key="8">
    <source>
        <dbReference type="EMBL" id="EXI77963.1"/>
    </source>
</evidence>
<dbReference type="InterPro" id="IPR010096">
    <property type="entry name" value="NADH-Q_OxRdtase_suN/2"/>
</dbReference>
<dbReference type="GO" id="GO:0050136">
    <property type="term" value="F:NADH dehydrogenase (quinone) (non-electrogenic) activity"/>
    <property type="evidence" value="ECO:0007669"/>
    <property type="project" value="UniProtKB-UniRule"/>
</dbReference>
<feature type="transmembrane region" description="Helical" evidence="5">
    <location>
        <begin position="43"/>
        <end position="63"/>
    </location>
</feature>
<gene>
    <name evidence="5 8" type="primary">nuoN</name>
    <name evidence="8" type="ORF">AW10_03450</name>
</gene>
<dbReference type="GO" id="GO:0012505">
    <property type="term" value="C:endomembrane system"/>
    <property type="evidence" value="ECO:0007669"/>
    <property type="project" value="UniProtKB-SubCell"/>
</dbReference>
<evidence type="ECO:0000256" key="2">
    <source>
        <dbReference type="ARBA" id="ARBA00022692"/>
    </source>
</evidence>
<dbReference type="Pfam" id="PF00361">
    <property type="entry name" value="Proton_antipo_M"/>
    <property type="match status" value="1"/>
</dbReference>
<dbReference type="NCBIfam" id="TIGR01770">
    <property type="entry name" value="NDH_I_N"/>
    <property type="match status" value="1"/>
</dbReference>
<dbReference type="PANTHER" id="PTHR22773">
    <property type="entry name" value="NADH DEHYDROGENASE"/>
    <property type="match status" value="1"/>
</dbReference>
<keyword evidence="2 5" id="KW-0812">Transmembrane</keyword>
<comment type="subunit">
    <text evidence="5">NDH-1 is composed of 14 different subunits. Subunits NuoA, H, J, K, L, M, N constitute the membrane sector of the complex.</text>
</comment>
<proteinExistence type="inferred from homology"/>
<dbReference type="PATRIC" id="fig|1454003.3.peg.3503"/>
<evidence type="ECO:0000256" key="5">
    <source>
        <dbReference type="HAMAP-Rule" id="MF_00445"/>
    </source>
</evidence>
<dbReference type="HAMAP" id="MF_00445">
    <property type="entry name" value="NDH1_NuoN_1"/>
    <property type="match status" value="1"/>
</dbReference>
<dbReference type="Proteomes" id="UP000021816">
    <property type="component" value="Unassembled WGS sequence"/>
</dbReference>
<feature type="transmembrane region" description="Helical" evidence="5">
    <location>
        <begin position="114"/>
        <end position="131"/>
    </location>
</feature>
<feature type="transmembrane region" description="Helical" evidence="5">
    <location>
        <begin position="306"/>
        <end position="327"/>
    </location>
</feature>
<comment type="function">
    <text evidence="5">NDH-1 shuttles electrons from NADH, via FMN and iron-sulfur (Fe-S) centers, to quinones in the respiratory chain. The immediate electron acceptor for the enzyme in this species is believed to be ubiquinone. Couples the redox reaction to proton translocation (for every two electrons transferred, four hydrogen ions are translocated across the cytoplasmic membrane), and thus conserves the redox energy in a proton gradient.</text>
</comment>